<reference evidence="8" key="1">
    <citation type="journal article" date="2011" name="Genome Res.">
        <title>Phylogeny-wide analysis of social amoeba genomes highlights ancient origins for complex intercellular communication.</title>
        <authorList>
            <person name="Heidel A.J."/>
            <person name="Lawal H.M."/>
            <person name="Felder M."/>
            <person name="Schilde C."/>
            <person name="Helps N.R."/>
            <person name="Tunggal B."/>
            <person name="Rivero F."/>
            <person name="John U."/>
            <person name="Schleicher M."/>
            <person name="Eichinger L."/>
            <person name="Platzer M."/>
            <person name="Noegel A.A."/>
            <person name="Schaap P."/>
            <person name="Gloeckner G."/>
        </authorList>
    </citation>
    <scope>NUCLEOTIDE SEQUENCE [LARGE SCALE GENOMIC DNA]</scope>
    <source>
        <strain evidence="8">SH3</strain>
    </source>
</reference>
<feature type="region of interest" description="Disordered" evidence="5">
    <location>
        <begin position="568"/>
        <end position="720"/>
    </location>
</feature>
<dbReference type="PROSITE" id="PS50172">
    <property type="entry name" value="BRCT"/>
    <property type="match status" value="1"/>
</dbReference>
<feature type="compositionally biased region" description="Basic and acidic residues" evidence="5">
    <location>
        <begin position="652"/>
        <end position="672"/>
    </location>
</feature>
<dbReference type="GO" id="GO:0043021">
    <property type="term" value="F:ribonucleoprotein complex binding"/>
    <property type="evidence" value="ECO:0007669"/>
    <property type="project" value="UniProtKB-UniRule"/>
</dbReference>
<dbReference type="GO" id="GO:0005654">
    <property type="term" value="C:nucleoplasm"/>
    <property type="evidence" value="ECO:0007669"/>
    <property type="project" value="UniProtKB-SubCell"/>
</dbReference>
<feature type="compositionally biased region" description="Low complexity" evidence="5">
    <location>
        <begin position="576"/>
        <end position="603"/>
    </location>
</feature>
<comment type="similarity">
    <text evidence="4">Belongs to the pescadillo family.</text>
</comment>
<feature type="region of interest" description="Disordered" evidence="5">
    <location>
        <begin position="510"/>
        <end position="551"/>
    </location>
</feature>
<keyword evidence="1 4" id="KW-0690">Ribosome biogenesis</keyword>
<feature type="compositionally biased region" description="Acidic residues" evidence="5">
    <location>
        <begin position="534"/>
        <end position="551"/>
    </location>
</feature>
<dbReference type="Pfam" id="PF16589">
    <property type="entry name" value="BRCT_2"/>
    <property type="match status" value="1"/>
</dbReference>
<dbReference type="GO" id="GO:0003723">
    <property type="term" value="F:RNA binding"/>
    <property type="evidence" value="ECO:0007669"/>
    <property type="project" value="TreeGrafter"/>
</dbReference>
<organism evidence="7 8">
    <name type="scientific">Cavenderia fasciculata</name>
    <name type="common">Slime mold</name>
    <name type="synonym">Dictyostelium fasciculatum</name>
    <dbReference type="NCBI Taxonomy" id="261658"/>
    <lineage>
        <taxon>Eukaryota</taxon>
        <taxon>Amoebozoa</taxon>
        <taxon>Evosea</taxon>
        <taxon>Eumycetozoa</taxon>
        <taxon>Dictyostelia</taxon>
        <taxon>Acytosteliales</taxon>
        <taxon>Cavenderiaceae</taxon>
        <taxon>Cavenderia</taxon>
    </lineage>
</organism>
<feature type="compositionally biased region" description="Polar residues" evidence="5">
    <location>
        <begin position="696"/>
        <end position="720"/>
    </location>
</feature>
<dbReference type="InterPro" id="IPR036420">
    <property type="entry name" value="BRCT_dom_sf"/>
</dbReference>
<dbReference type="Proteomes" id="UP000007797">
    <property type="component" value="Unassembled WGS sequence"/>
</dbReference>
<dbReference type="InterPro" id="IPR010613">
    <property type="entry name" value="PES"/>
</dbReference>
<gene>
    <name evidence="7" type="ORF">DFA_03648</name>
</gene>
<keyword evidence="4" id="KW-0175">Coiled coil</keyword>
<dbReference type="SMART" id="SM00292">
    <property type="entry name" value="BRCT"/>
    <property type="match status" value="1"/>
</dbReference>
<keyword evidence="2 4" id="KW-0698">rRNA processing</keyword>
<dbReference type="CDD" id="cd17709">
    <property type="entry name" value="BRCT_pescadillo_like"/>
    <property type="match status" value="1"/>
</dbReference>
<evidence type="ECO:0000313" key="8">
    <source>
        <dbReference type="Proteomes" id="UP000007797"/>
    </source>
</evidence>
<evidence type="ECO:0000256" key="1">
    <source>
        <dbReference type="ARBA" id="ARBA00022517"/>
    </source>
</evidence>
<evidence type="ECO:0000313" key="7">
    <source>
        <dbReference type="EMBL" id="EGG25399.1"/>
    </source>
</evidence>
<evidence type="ECO:0000259" key="6">
    <source>
        <dbReference type="PROSITE" id="PS50172"/>
    </source>
</evidence>
<dbReference type="KEGG" id="dfa:DFA_03648"/>
<dbReference type="EMBL" id="GL883006">
    <property type="protein sequence ID" value="EGG25399.1"/>
    <property type="molecule type" value="Genomic_DNA"/>
</dbReference>
<name>F4PIH0_CACFS</name>
<dbReference type="RefSeq" id="XP_004363250.1">
    <property type="nucleotide sequence ID" value="XM_004363193.1"/>
</dbReference>
<dbReference type="PANTHER" id="PTHR12221:SF6">
    <property type="entry name" value="PESCADILLO HOMOLOG"/>
    <property type="match status" value="1"/>
</dbReference>
<feature type="domain" description="BRCT" evidence="6">
    <location>
        <begin position="378"/>
        <end position="466"/>
    </location>
</feature>
<evidence type="ECO:0000256" key="2">
    <source>
        <dbReference type="ARBA" id="ARBA00022552"/>
    </source>
</evidence>
<evidence type="ECO:0000256" key="4">
    <source>
        <dbReference type="HAMAP-Rule" id="MF_03028"/>
    </source>
</evidence>
<keyword evidence="8" id="KW-1185">Reference proteome</keyword>
<dbReference type="GO" id="GO:0070545">
    <property type="term" value="C:PeBoW complex"/>
    <property type="evidence" value="ECO:0007669"/>
    <property type="project" value="TreeGrafter"/>
</dbReference>
<dbReference type="GeneID" id="14876646"/>
<comment type="subcellular location">
    <subcellularLocation>
        <location evidence="4">Nucleus</location>
        <location evidence="4">Nucleolus</location>
    </subcellularLocation>
    <subcellularLocation>
        <location evidence="4">Nucleus</location>
        <location evidence="4">Nucleoplasm</location>
    </subcellularLocation>
</comment>
<dbReference type="OrthoDB" id="10264910at2759"/>
<dbReference type="GO" id="GO:0000466">
    <property type="term" value="P:maturation of 5.8S rRNA from tricistronic rRNA transcript (SSU-rRNA, 5.8S rRNA, LSU-rRNA)"/>
    <property type="evidence" value="ECO:0007669"/>
    <property type="project" value="UniProtKB-UniRule"/>
</dbReference>
<sequence>MSELPTNTKQFFCMSLKYVCASIYFCYLLLKRVSKMAIKVKKGTKGDSVNYITRNAACRKLGLSLKMFRKLCILKGIHPRDPKKKLKGKNKTYYFTKDVKFLRHDPIISTLRERKALFKKEKKLREKKQTKTLELLIARRPRISMDHIVKERYPTFSDAIRDLDDCLTLIHLFASMDSSPKVREQHIITCSTLAREFQMYIASSNSLRKVFVTVKGIYYQAEIMGETVTWLTPMNYLNKKERDVDYGIMINFLEFYECLLKFVNYRLYTSIGLKYPPTIDQDQLGNGNNLSALITESVNKATPSTKPVAATKKMTAVEMAQQRKINALNKKVGQEEEEEEVEEEVEELEINAQGVSKDFEGLAAEGEEGDATVAQLRDPSKLFKGLKFFASRECPIVALEFVIKAFGGEFYWNFIKNEEVPEFITHVITERTGFAKKDLSKEYIQPQWVFDSINNNILLNCQEYALGVVMPPHLSPFVEYNEDSYIPARKAMLDQLINQKGFESAVINMDEQDQDMEDDQDGKKNNKKRKSMDQDDEQDSDAESEDSDNDEDVAAALESKYMSELQQENLQISSSTKPQQQQQQPKKTKNNNTNNNNNTQQTQIQELKDKVTQDEKTLGSKLAKKKKQAEREELEMVERMMTKKNKGLYHSVKNEVSRQTNEKKRLEHKRGLVESGKNVDGVQKKKAASAAVTKKPQQNTPNTTTKKSAPVSQTIKKSKK</sequence>
<dbReference type="HAMAP" id="MF_03028">
    <property type="entry name" value="Pescadillo"/>
    <property type="match status" value="1"/>
</dbReference>
<feature type="compositionally biased region" description="Basic and acidic residues" evidence="5">
    <location>
        <begin position="629"/>
        <end position="641"/>
    </location>
</feature>
<dbReference type="STRING" id="1054147.F4PIH0"/>
<keyword evidence="3 4" id="KW-0539">Nucleus</keyword>
<dbReference type="GO" id="GO:0000463">
    <property type="term" value="P:maturation of LSU-rRNA from tricistronic rRNA transcript (SSU-rRNA, 5.8S rRNA, LSU-rRNA)"/>
    <property type="evidence" value="ECO:0007669"/>
    <property type="project" value="UniProtKB-UniRule"/>
</dbReference>
<feature type="compositionally biased region" description="Basic and acidic residues" evidence="5">
    <location>
        <begin position="606"/>
        <end position="618"/>
    </location>
</feature>
<comment type="function">
    <text evidence="4">Required for maturation of ribosomal RNAs and formation of the large ribosomal subunit.</text>
</comment>
<feature type="compositionally biased region" description="Acidic residues" evidence="5">
    <location>
        <begin position="510"/>
        <end position="520"/>
    </location>
</feature>
<dbReference type="Gene3D" id="3.40.50.10190">
    <property type="entry name" value="BRCT domain"/>
    <property type="match status" value="1"/>
</dbReference>
<dbReference type="OMA" id="QKVTWIV"/>
<dbReference type="InterPro" id="IPR001357">
    <property type="entry name" value="BRCT_dom"/>
</dbReference>
<dbReference type="PANTHER" id="PTHR12221">
    <property type="entry name" value="PESCADILLO - RELATED"/>
    <property type="match status" value="1"/>
</dbReference>
<evidence type="ECO:0000256" key="5">
    <source>
        <dbReference type="SAM" id="MobiDB-lite"/>
    </source>
</evidence>
<evidence type="ECO:0000256" key="3">
    <source>
        <dbReference type="ARBA" id="ARBA00023242"/>
    </source>
</evidence>
<proteinExistence type="inferred from homology"/>
<feature type="coiled-coil region" evidence="4">
    <location>
        <begin position="318"/>
        <end position="365"/>
    </location>
</feature>
<accession>F4PIH0</accession>
<protein>
    <recommendedName>
        <fullName evidence="4">Pescadillo homolog</fullName>
    </recommendedName>
</protein>
<dbReference type="AlphaFoldDB" id="F4PIH0"/>
<dbReference type="Pfam" id="PF06732">
    <property type="entry name" value="Pescadillo_N"/>
    <property type="match status" value="1"/>
</dbReference>
<dbReference type="SUPFAM" id="SSF52113">
    <property type="entry name" value="BRCT domain"/>
    <property type="match status" value="1"/>
</dbReference>
<dbReference type="GO" id="GO:0030687">
    <property type="term" value="C:preribosome, large subunit precursor"/>
    <property type="evidence" value="ECO:0007669"/>
    <property type="project" value="UniProtKB-UniRule"/>
</dbReference>